<keyword evidence="3" id="KW-1185">Reference proteome</keyword>
<dbReference type="EMBL" id="VMNW02000016">
    <property type="protein sequence ID" value="KAA9161645.1"/>
    <property type="molecule type" value="Genomic_DNA"/>
</dbReference>
<dbReference type="Proteomes" id="UP000319769">
    <property type="component" value="Unassembled WGS sequence"/>
</dbReference>
<name>A0A5N0V6K3_9PSEU</name>
<keyword evidence="2" id="KW-0489">Methyltransferase</keyword>
<feature type="compositionally biased region" description="Basic and acidic residues" evidence="1">
    <location>
        <begin position="1"/>
        <end position="15"/>
    </location>
</feature>
<dbReference type="SUPFAM" id="SSF53335">
    <property type="entry name" value="S-adenosyl-L-methionine-dependent methyltransferases"/>
    <property type="match status" value="1"/>
</dbReference>
<dbReference type="GO" id="GO:0032259">
    <property type="term" value="P:methylation"/>
    <property type="evidence" value="ECO:0007669"/>
    <property type="project" value="UniProtKB-KW"/>
</dbReference>
<dbReference type="AlphaFoldDB" id="A0A5N0V6K3"/>
<protein>
    <submittedName>
        <fullName evidence="2">Methyltransferase</fullName>
    </submittedName>
</protein>
<keyword evidence="2" id="KW-0808">Transferase</keyword>
<evidence type="ECO:0000256" key="1">
    <source>
        <dbReference type="SAM" id="MobiDB-lite"/>
    </source>
</evidence>
<comment type="caution">
    <text evidence="2">The sequence shown here is derived from an EMBL/GenBank/DDBJ whole genome shotgun (WGS) entry which is preliminary data.</text>
</comment>
<organism evidence="2 3">
    <name type="scientific">Amycolatopsis acidicola</name>
    <dbReference type="NCBI Taxonomy" id="2596893"/>
    <lineage>
        <taxon>Bacteria</taxon>
        <taxon>Bacillati</taxon>
        <taxon>Actinomycetota</taxon>
        <taxon>Actinomycetes</taxon>
        <taxon>Pseudonocardiales</taxon>
        <taxon>Pseudonocardiaceae</taxon>
        <taxon>Amycolatopsis</taxon>
    </lineage>
</organism>
<gene>
    <name evidence="2" type="ORF">FPZ12_014155</name>
</gene>
<dbReference type="InterPro" id="IPR006764">
    <property type="entry name" value="SAM_dep_MeTrfase_SAV2177_type"/>
</dbReference>
<dbReference type="OrthoDB" id="3514105at2"/>
<proteinExistence type="predicted"/>
<sequence>MISDDWRRTVSERGPDPFPPEGVDLERPSVARVYDFLLGGSANWAIDREFGEKVLAGFPLLKSVAVANRLFLHRAVRHLVRLGVRQFVDIGSGIPTMGNTHQIADEVAADSRVVYVDNEPVAVAHSRYLLDNQGDPRRHAVVRGDMRDPDGLWEQVADTGVIDFAEPVALLLVAVLHIQQPGHDGTDIGPAAVARYRELLGSGSYLVISQVTDEGVPPELEDKLAELKEMYDRSTSPVVWRSQREIRALLGDFELVEPGMTWTPLWHPEESGPGAPVITFAQPEESVIWAGVGKKP</sequence>
<dbReference type="InterPro" id="IPR029063">
    <property type="entry name" value="SAM-dependent_MTases_sf"/>
</dbReference>
<reference evidence="2" key="1">
    <citation type="submission" date="2019-09" db="EMBL/GenBank/DDBJ databases">
        <authorList>
            <person name="Teo W.F.A."/>
            <person name="Duangmal K."/>
        </authorList>
    </citation>
    <scope>NUCLEOTIDE SEQUENCE [LARGE SCALE GENOMIC DNA]</scope>
    <source>
        <strain evidence="2">K81G1</strain>
    </source>
</reference>
<dbReference type="Pfam" id="PF04672">
    <property type="entry name" value="Methyltransf_19"/>
    <property type="match status" value="1"/>
</dbReference>
<dbReference type="Gene3D" id="3.40.50.150">
    <property type="entry name" value="Vaccinia Virus protein VP39"/>
    <property type="match status" value="1"/>
</dbReference>
<dbReference type="GO" id="GO:0008168">
    <property type="term" value="F:methyltransferase activity"/>
    <property type="evidence" value="ECO:0007669"/>
    <property type="project" value="UniProtKB-KW"/>
</dbReference>
<evidence type="ECO:0000313" key="3">
    <source>
        <dbReference type="Proteomes" id="UP000319769"/>
    </source>
</evidence>
<dbReference type="PIRSF" id="PIRSF017393">
    <property type="entry name" value="MTase_SAV2177"/>
    <property type="match status" value="1"/>
</dbReference>
<evidence type="ECO:0000313" key="2">
    <source>
        <dbReference type="EMBL" id="KAA9161645.1"/>
    </source>
</evidence>
<accession>A0A5N0V6K3</accession>
<feature type="region of interest" description="Disordered" evidence="1">
    <location>
        <begin position="1"/>
        <end position="24"/>
    </location>
</feature>